<dbReference type="FunFam" id="1.20.920.30:FF:000004">
    <property type="entry name" value="Dynein axonemal heavy chain 5"/>
    <property type="match status" value="1"/>
</dbReference>
<name>A0AAV2S236_MEGNR</name>
<dbReference type="InterPro" id="IPR041589">
    <property type="entry name" value="DNAH3_AAA_lid_1"/>
</dbReference>
<dbReference type="Pfam" id="PF17857">
    <property type="entry name" value="AAA_lid_1"/>
    <property type="match status" value="1"/>
</dbReference>
<reference evidence="4 5" key="1">
    <citation type="submission" date="2024-05" db="EMBL/GenBank/DDBJ databases">
        <authorList>
            <person name="Wallberg A."/>
        </authorList>
    </citation>
    <scope>NUCLEOTIDE SEQUENCE [LARGE SCALE GENOMIC DNA]</scope>
</reference>
<dbReference type="Gene3D" id="3.40.50.300">
    <property type="entry name" value="P-loop containing nucleotide triphosphate hydrolases"/>
    <property type="match status" value="1"/>
</dbReference>
<dbReference type="GO" id="GO:0030286">
    <property type="term" value="C:dynein complex"/>
    <property type="evidence" value="ECO:0007669"/>
    <property type="project" value="InterPro"/>
</dbReference>
<dbReference type="Pfam" id="PF12780">
    <property type="entry name" value="AAA_8"/>
    <property type="match status" value="1"/>
</dbReference>
<dbReference type="InterPro" id="IPR027417">
    <property type="entry name" value="P-loop_NTPase"/>
</dbReference>
<sequence length="220" mass="25186">MVETLIKLTRQIWSATKQKLLPTPAKFHYVFNLRDLSRIWQGMLSAASNVVTTNRLLLQLWRHECCRVIADRFTSPKDVIWFETEILNIAKKELGDDVQEIMSKSEHFVDFLRDAPEPTGDETEDLDMEMPKVYEPIPSFSQLEDRLHMFLSQYNEMVRGTGMDLVFFVDAMVHLMRISRIIRNPGGNALLVGVGGSGKQSLTKLASFIAGYKTFQITLT</sequence>
<dbReference type="Proteomes" id="UP001497623">
    <property type="component" value="Unassembled WGS sequence"/>
</dbReference>
<evidence type="ECO:0008006" key="6">
    <source>
        <dbReference type="Google" id="ProtNLM"/>
    </source>
</evidence>
<dbReference type="GO" id="GO:0007018">
    <property type="term" value="P:microtubule-based movement"/>
    <property type="evidence" value="ECO:0007669"/>
    <property type="project" value="InterPro"/>
</dbReference>
<comment type="caution">
    <text evidence="4">The sequence shown here is derived from an EMBL/GenBank/DDBJ whole genome shotgun (WGS) entry which is preliminary data.</text>
</comment>
<evidence type="ECO:0000313" key="4">
    <source>
        <dbReference type="EMBL" id="CAL4159066.1"/>
    </source>
</evidence>
<gene>
    <name evidence="4" type="ORF">MNOR_LOCUS32226</name>
</gene>
<evidence type="ECO:0000259" key="2">
    <source>
        <dbReference type="Pfam" id="PF12780"/>
    </source>
</evidence>
<proteinExistence type="inferred from homology"/>
<keyword evidence="5" id="KW-1185">Reference proteome</keyword>
<feature type="domain" description="Dynein heavy chain 3 AAA+ lid" evidence="3">
    <location>
        <begin position="17"/>
        <end position="100"/>
    </location>
</feature>
<accession>A0AAV2S236</accession>
<dbReference type="InterPro" id="IPR026983">
    <property type="entry name" value="DHC"/>
</dbReference>
<dbReference type="Gene3D" id="1.20.920.30">
    <property type="match status" value="1"/>
</dbReference>
<dbReference type="AlphaFoldDB" id="A0AAV2S236"/>
<dbReference type="SUPFAM" id="SSF52540">
    <property type="entry name" value="P-loop containing nucleoside triphosphate hydrolases"/>
    <property type="match status" value="1"/>
</dbReference>
<evidence type="ECO:0000259" key="3">
    <source>
        <dbReference type="Pfam" id="PF17857"/>
    </source>
</evidence>
<dbReference type="PANTHER" id="PTHR46961:SF18">
    <property type="entry name" value="DYNEIN AXONEMAL HEAVY CHAIN 5"/>
    <property type="match status" value="1"/>
</dbReference>
<comment type="similarity">
    <text evidence="1">Belongs to the dynein heavy chain family.</text>
</comment>
<dbReference type="InterPro" id="IPR024317">
    <property type="entry name" value="Dynein_heavy_chain_D4_dom"/>
</dbReference>
<evidence type="ECO:0000313" key="5">
    <source>
        <dbReference type="Proteomes" id="UP001497623"/>
    </source>
</evidence>
<feature type="non-terminal residue" evidence="4">
    <location>
        <position position="220"/>
    </location>
</feature>
<dbReference type="GO" id="GO:0045505">
    <property type="term" value="F:dynein intermediate chain binding"/>
    <property type="evidence" value="ECO:0007669"/>
    <property type="project" value="InterPro"/>
</dbReference>
<organism evidence="4 5">
    <name type="scientific">Meganyctiphanes norvegica</name>
    <name type="common">Northern krill</name>
    <name type="synonym">Thysanopoda norvegica</name>
    <dbReference type="NCBI Taxonomy" id="48144"/>
    <lineage>
        <taxon>Eukaryota</taxon>
        <taxon>Metazoa</taxon>
        <taxon>Ecdysozoa</taxon>
        <taxon>Arthropoda</taxon>
        <taxon>Crustacea</taxon>
        <taxon>Multicrustacea</taxon>
        <taxon>Malacostraca</taxon>
        <taxon>Eumalacostraca</taxon>
        <taxon>Eucarida</taxon>
        <taxon>Euphausiacea</taxon>
        <taxon>Euphausiidae</taxon>
        <taxon>Meganyctiphanes</taxon>
    </lineage>
</organism>
<protein>
    <recommendedName>
        <fullName evidence="6">Dynein heavy chain</fullName>
    </recommendedName>
</protein>
<dbReference type="PANTHER" id="PTHR46961">
    <property type="entry name" value="DYNEIN HEAVY CHAIN 1, AXONEMAL-LIKE PROTEIN"/>
    <property type="match status" value="1"/>
</dbReference>
<feature type="domain" description="Dynein heavy chain AAA module D4" evidence="2">
    <location>
        <begin position="163"/>
        <end position="220"/>
    </location>
</feature>
<dbReference type="EMBL" id="CAXKWB010043345">
    <property type="protein sequence ID" value="CAL4159066.1"/>
    <property type="molecule type" value="Genomic_DNA"/>
</dbReference>
<evidence type="ECO:0000256" key="1">
    <source>
        <dbReference type="ARBA" id="ARBA00008887"/>
    </source>
</evidence>
<dbReference type="GO" id="GO:0051959">
    <property type="term" value="F:dynein light intermediate chain binding"/>
    <property type="evidence" value="ECO:0007669"/>
    <property type="project" value="InterPro"/>
</dbReference>